<comment type="caution">
    <text evidence="1">The sequence shown here is derived from an EMBL/GenBank/DDBJ whole genome shotgun (WGS) entry which is preliminary data.</text>
</comment>
<organism evidence="1 2">
    <name type="scientific">Xylaria flabelliformis</name>
    <dbReference type="NCBI Taxonomy" id="2512241"/>
    <lineage>
        <taxon>Eukaryota</taxon>
        <taxon>Fungi</taxon>
        <taxon>Dikarya</taxon>
        <taxon>Ascomycota</taxon>
        <taxon>Pezizomycotina</taxon>
        <taxon>Sordariomycetes</taxon>
        <taxon>Xylariomycetidae</taxon>
        <taxon>Xylariales</taxon>
        <taxon>Xylariaceae</taxon>
        <taxon>Xylaria</taxon>
    </lineage>
</organism>
<protein>
    <submittedName>
        <fullName evidence="1">Uncharacterized protein</fullName>
    </submittedName>
</protein>
<dbReference type="EMBL" id="VFLP01000012">
    <property type="protein sequence ID" value="TRX96229.1"/>
    <property type="molecule type" value="Genomic_DNA"/>
</dbReference>
<evidence type="ECO:0000313" key="1">
    <source>
        <dbReference type="EMBL" id="TRX96229.1"/>
    </source>
</evidence>
<dbReference type="AlphaFoldDB" id="A0A553I7P5"/>
<reference evidence="2" key="1">
    <citation type="submission" date="2019-06" db="EMBL/GenBank/DDBJ databases">
        <title>Draft genome sequence of the griseofulvin-producing fungus Xylaria cubensis strain G536.</title>
        <authorList>
            <person name="Mead M.E."/>
            <person name="Raja H.A."/>
            <person name="Steenwyk J.L."/>
            <person name="Knowles S.L."/>
            <person name="Oberlies N.H."/>
            <person name="Rokas A."/>
        </authorList>
    </citation>
    <scope>NUCLEOTIDE SEQUENCE [LARGE SCALE GENOMIC DNA]</scope>
    <source>
        <strain evidence="2">G536</strain>
    </source>
</reference>
<dbReference type="Proteomes" id="UP000319160">
    <property type="component" value="Unassembled WGS sequence"/>
</dbReference>
<sequence length="152" mass="17323">MSAADAEWKVIHYEEEEPSGIVNQLPIDGRASCLKILVPHAAIKKYTMKQENAEGETVTVLENPLSHVLCSIYVFYTEPEPGCWSPLYRNRADWDGLPAKDGYYTFYGLNPVSPLWGGSSYYHNLEFYDADNEEYVQDILYYSNTFTLGCVD</sequence>
<keyword evidence="2" id="KW-1185">Reference proteome</keyword>
<name>A0A553I7P5_9PEZI</name>
<accession>A0A553I7P5</accession>
<gene>
    <name evidence="1" type="ORF">FHL15_002953</name>
</gene>
<proteinExistence type="predicted"/>
<evidence type="ECO:0000313" key="2">
    <source>
        <dbReference type="Proteomes" id="UP000319160"/>
    </source>
</evidence>
<dbReference type="OrthoDB" id="4753184at2759"/>